<evidence type="ECO:0000256" key="1">
    <source>
        <dbReference type="ARBA" id="ARBA00000085"/>
    </source>
</evidence>
<dbReference type="InterPro" id="IPR003594">
    <property type="entry name" value="HATPase_dom"/>
</dbReference>
<dbReference type="Pfam" id="PF00072">
    <property type="entry name" value="Response_reg"/>
    <property type="match status" value="1"/>
</dbReference>
<keyword evidence="4" id="KW-0808">Transferase</keyword>
<dbReference type="Gene3D" id="1.10.287.130">
    <property type="match status" value="1"/>
</dbReference>
<evidence type="ECO:0000313" key="15">
    <source>
        <dbReference type="Proteomes" id="UP000587760"/>
    </source>
</evidence>
<keyword evidence="5" id="KW-0547">Nucleotide-binding</keyword>
<evidence type="ECO:0000259" key="11">
    <source>
        <dbReference type="PROSITE" id="PS50109"/>
    </source>
</evidence>
<evidence type="ECO:0000256" key="2">
    <source>
        <dbReference type="ARBA" id="ARBA00012438"/>
    </source>
</evidence>
<dbReference type="PANTHER" id="PTHR43065:SF42">
    <property type="entry name" value="TWO-COMPONENT SENSOR PPRA"/>
    <property type="match status" value="1"/>
</dbReference>
<feature type="coiled-coil region" evidence="10">
    <location>
        <begin position="3"/>
        <end position="30"/>
    </location>
</feature>
<evidence type="ECO:0000256" key="6">
    <source>
        <dbReference type="ARBA" id="ARBA00022777"/>
    </source>
</evidence>
<dbReference type="PRINTS" id="PR00344">
    <property type="entry name" value="BCTRLSENSOR"/>
</dbReference>
<dbReference type="PROSITE" id="PS50110">
    <property type="entry name" value="RESPONSE_REGULATORY"/>
    <property type="match status" value="1"/>
</dbReference>
<dbReference type="SUPFAM" id="SSF47384">
    <property type="entry name" value="Homodimeric domain of signal transducing histidine kinase"/>
    <property type="match status" value="1"/>
</dbReference>
<organism evidence="14 15">
    <name type="scientific">Spirochaeta isovalerica</name>
    <dbReference type="NCBI Taxonomy" id="150"/>
    <lineage>
        <taxon>Bacteria</taxon>
        <taxon>Pseudomonadati</taxon>
        <taxon>Spirochaetota</taxon>
        <taxon>Spirochaetia</taxon>
        <taxon>Spirochaetales</taxon>
        <taxon>Spirochaetaceae</taxon>
        <taxon>Spirochaeta</taxon>
    </lineage>
</organism>
<dbReference type="SMART" id="SM00387">
    <property type="entry name" value="HATPase_c"/>
    <property type="match status" value="1"/>
</dbReference>
<evidence type="ECO:0000256" key="9">
    <source>
        <dbReference type="PROSITE-ProRule" id="PRU00169"/>
    </source>
</evidence>
<feature type="coiled-coil region" evidence="10">
    <location>
        <begin position="175"/>
        <end position="202"/>
    </location>
</feature>
<comment type="caution">
    <text evidence="14">The sequence shown here is derived from an EMBL/GenBank/DDBJ whole genome shotgun (WGS) entry which is preliminary data.</text>
</comment>
<dbReference type="EC" id="2.7.13.3" evidence="2"/>
<dbReference type="SUPFAM" id="SSF55785">
    <property type="entry name" value="PYP-like sensor domain (PAS domain)"/>
    <property type="match status" value="1"/>
</dbReference>
<feature type="domain" description="Histidine kinase" evidence="11">
    <location>
        <begin position="328"/>
        <end position="550"/>
    </location>
</feature>
<dbReference type="Gene3D" id="3.30.450.20">
    <property type="entry name" value="PAS domain"/>
    <property type="match status" value="1"/>
</dbReference>
<dbReference type="SUPFAM" id="SSF52172">
    <property type="entry name" value="CheY-like"/>
    <property type="match status" value="1"/>
</dbReference>
<dbReference type="PROSITE" id="PS50112">
    <property type="entry name" value="PAS"/>
    <property type="match status" value="1"/>
</dbReference>
<dbReference type="Pfam" id="PF00512">
    <property type="entry name" value="HisKA"/>
    <property type="match status" value="1"/>
</dbReference>
<dbReference type="InterPro" id="IPR004358">
    <property type="entry name" value="Sig_transdc_His_kin-like_C"/>
</dbReference>
<keyword evidence="3 9" id="KW-0597">Phosphoprotein</keyword>
<dbReference type="InterPro" id="IPR003661">
    <property type="entry name" value="HisK_dim/P_dom"/>
</dbReference>
<dbReference type="AlphaFoldDB" id="A0A841RBX6"/>
<dbReference type="NCBIfam" id="TIGR00229">
    <property type="entry name" value="sensory_box"/>
    <property type="match status" value="1"/>
</dbReference>
<dbReference type="Gene3D" id="3.40.50.2300">
    <property type="match status" value="1"/>
</dbReference>
<dbReference type="RefSeq" id="WP_184746068.1">
    <property type="nucleotide sequence ID" value="NZ_JACHGJ010000002.1"/>
</dbReference>
<dbReference type="PANTHER" id="PTHR43065">
    <property type="entry name" value="SENSOR HISTIDINE KINASE"/>
    <property type="match status" value="1"/>
</dbReference>
<reference evidence="14 15" key="1">
    <citation type="submission" date="2020-08" db="EMBL/GenBank/DDBJ databases">
        <title>Genomic Encyclopedia of Type Strains, Phase IV (KMG-IV): sequencing the most valuable type-strain genomes for metagenomic binning, comparative biology and taxonomic classification.</title>
        <authorList>
            <person name="Goeker M."/>
        </authorList>
    </citation>
    <scope>NUCLEOTIDE SEQUENCE [LARGE SCALE GENOMIC DNA]</scope>
    <source>
        <strain evidence="14 15">DSM 2461</strain>
    </source>
</reference>
<feature type="domain" description="Response regulatory" evidence="12">
    <location>
        <begin position="571"/>
        <end position="686"/>
    </location>
</feature>
<feature type="domain" description="PAS" evidence="13">
    <location>
        <begin position="195"/>
        <end position="265"/>
    </location>
</feature>
<dbReference type="EMBL" id="JACHGJ010000002">
    <property type="protein sequence ID" value="MBB6480178.1"/>
    <property type="molecule type" value="Genomic_DNA"/>
</dbReference>
<dbReference type="GO" id="GO:0006355">
    <property type="term" value="P:regulation of DNA-templated transcription"/>
    <property type="evidence" value="ECO:0007669"/>
    <property type="project" value="InterPro"/>
</dbReference>
<evidence type="ECO:0000256" key="4">
    <source>
        <dbReference type="ARBA" id="ARBA00022679"/>
    </source>
</evidence>
<dbReference type="SUPFAM" id="SSF55874">
    <property type="entry name" value="ATPase domain of HSP90 chaperone/DNA topoisomerase II/histidine kinase"/>
    <property type="match status" value="1"/>
</dbReference>
<sequence>MNQEDLEKKIKSLESRNRKLARLKSHYQMESEIIAAMAAAAGLEELVKIAAEAIMNALGGSNVQIYYEKEAEWYYADLTTDPVVIDRIDNEDVLKAIYTGEVSNYKDRGNEEMAKLLNYVHPLVINDQVIGVVVLEGVLGFFEQNLTEEISNIISFFTLALKNEINSANLMLHAYETLTKKSKELEKQIEEKTKEQIKFRNTINASFDGFWIVNENSEFLYINDAYCDLTGYSREELIGRSIAYIEAVDSEEVIKKRTQIVIEEGQDRFETRHRCKDGSLVEVEVNINKSVEDDDLYVFIRDLTERKRLEEQRNQVSKMESIGRLAGGVAHDLNNMLTPILAYGDLLAQNQTDEKNRKRAEMILKAGISAREIIQQLLAFSRKQDLSYKVRDLNTIIQNFSILLYRTLREDMTFTLNLCSEELPVYADSSQIEQVIMNLVVNARDSIEGPEGKILISSSLVVPGDLSDADLKYMPPGPYAKISVRDNGCGMDPLILKDIFEPFFTTKGEMGTGLGLATVYGIIEQHKGRIIVESNPGKGTEFIIFLPIIKEEITAQPEREPLPEVLIKDCRILIIEDSEDIRNTVGDMLKQKGIGIFIASDADHAIEVMKLHGEINLILSDIVMPGMNGTELYEKLRMIKDDLRVIFMSGYSNEILNEYKIDEKSGSFIQKPFTAEQLLMKIGELFGTDPIEIY</sequence>
<dbReference type="GO" id="GO:0005524">
    <property type="term" value="F:ATP binding"/>
    <property type="evidence" value="ECO:0007669"/>
    <property type="project" value="UniProtKB-KW"/>
</dbReference>
<dbReference type="InterPro" id="IPR035965">
    <property type="entry name" value="PAS-like_dom_sf"/>
</dbReference>
<evidence type="ECO:0000313" key="14">
    <source>
        <dbReference type="EMBL" id="MBB6480178.1"/>
    </source>
</evidence>
<comment type="catalytic activity">
    <reaction evidence="1">
        <text>ATP + protein L-histidine = ADP + protein N-phospho-L-histidine.</text>
        <dbReference type="EC" id="2.7.13.3"/>
    </reaction>
</comment>
<dbReference type="InterPro" id="IPR036890">
    <property type="entry name" value="HATPase_C_sf"/>
</dbReference>
<dbReference type="CDD" id="cd00082">
    <property type="entry name" value="HisKA"/>
    <property type="match status" value="1"/>
</dbReference>
<evidence type="ECO:0000256" key="3">
    <source>
        <dbReference type="ARBA" id="ARBA00022553"/>
    </source>
</evidence>
<dbReference type="Pfam" id="PF02518">
    <property type="entry name" value="HATPase_c"/>
    <property type="match status" value="1"/>
</dbReference>
<dbReference type="InterPro" id="IPR005467">
    <property type="entry name" value="His_kinase_dom"/>
</dbReference>
<proteinExistence type="predicted"/>
<evidence type="ECO:0000256" key="10">
    <source>
        <dbReference type="SAM" id="Coils"/>
    </source>
</evidence>
<keyword evidence="7" id="KW-0067">ATP-binding</keyword>
<name>A0A841RBX6_9SPIO</name>
<feature type="modified residue" description="4-aspartylphosphate" evidence="9">
    <location>
        <position position="621"/>
    </location>
</feature>
<dbReference type="InterPro" id="IPR013767">
    <property type="entry name" value="PAS_fold"/>
</dbReference>
<keyword evidence="15" id="KW-1185">Reference proteome</keyword>
<keyword evidence="8" id="KW-0902">Two-component regulatory system</keyword>
<dbReference type="Gene3D" id="3.30.565.10">
    <property type="entry name" value="Histidine kinase-like ATPase, C-terminal domain"/>
    <property type="match status" value="1"/>
</dbReference>
<dbReference type="SMART" id="SM00091">
    <property type="entry name" value="PAS"/>
    <property type="match status" value="1"/>
</dbReference>
<dbReference type="Pfam" id="PF00989">
    <property type="entry name" value="PAS"/>
    <property type="match status" value="1"/>
</dbReference>
<accession>A0A841RBX6</accession>
<evidence type="ECO:0000256" key="8">
    <source>
        <dbReference type="ARBA" id="ARBA00023012"/>
    </source>
</evidence>
<keyword evidence="10" id="KW-0175">Coiled coil</keyword>
<dbReference type="SMART" id="SM00448">
    <property type="entry name" value="REC"/>
    <property type="match status" value="1"/>
</dbReference>
<dbReference type="SMART" id="SM00388">
    <property type="entry name" value="HisKA"/>
    <property type="match status" value="1"/>
</dbReference>
<dbReference type="PROSITE" id="PS50109">
    <property type="entry name" value="HIS_KIN"/>
    <property type="match status" value="1"/>
</dbReference>
<dbReference type="InterPro" id="IPR000014">
    <property type="entry name" value="PAS"/>
</dbReference>
<evidence type="ECO:0000259" key="12">
    <source>
        <dbReference type="PROSITE" id="PS50110"/>
    </source>
</evidence>
<evidence type="ECO:0000256" key="5">
    <source>
        <dbReference type="ARBA" id="ARBA00022741"/>
    </source>
</evidence>
<dbReference type="CDD" id="cd00130">
    <property type="entry name" value="PAS"/>
    <property type="match status" value="1"/>
</dbReference>
<dbReference type="InterPro" id="IPR011006">
    <property type="entry name" value="CheY-like_superfamily"/>
</dbReference>
<dbReference type="InterPro" id="IPR036097">
    <property type="entry name" value="HisK_dim/P_sf"/>
</dbReference>
<dbReference type="GO" id="GO:0000155">
    <property type="term" value="F:phosphorelay sensor kinase activity"/>
    <property type="evidence" value="ECO:0007669"/>
    <property type="project" value="InterPro"/>
</dbReference>
<evidence type="ECO:0000256" key="7">
    <source>
        <dbReference type="ARBA" id="ARBA00022840"/>
    </source>
</evidence>
<keyword evidence="6" id="KW-0418">Kinase</keyword>
<gene>
    <name evidence="14" type="ORF">HNR50_001836</name>
</gene>
<evidence type="ECO:0000259" key="13">
    <source>
        <dbReference type="PROSITE" id="PS50112"/>
    </source>
</evidence>
<dbReference type="Proteomes" id="UP000587760">
    <property type="component" value="Unassembled WGS sequence"/>
</dbReference>
<dbReference type="InterPro" id="IPR001789">
    <property type="entry name" value="Sig_transdc_resp-reg_receiver"/>
</dbReference>
<protein>
    <recommendedName>
        <fullName evidence="2">histidine kinase</fullName>
        <ecNumber evidence="2">2.7.13.3</ecNumber>
    </recommendedName>
</protein>